<protein>
    <submittedName>
        <fullName evidence="1">Uncharacterized protein</fullName>
    </submittedName>
</protein>
<gene>
    <name evidence="1" type="ORF">ACFSUF_22265</name>
</gene>
<comment type="caution">
    <text evidence="1">The sequence shown here is derived from an EMBL/GenBank/DDBJ whole genome shotgun (WGS) entry which is preliminary data.</text>
</comment>
<dbReference type="RefSeq" id="WP_377606774.1">
    <property type="nucleotide sequence ID" value="NZ_JBHUME010000016.1"/>
</dbReference>
<dbReference type="EMBL" id="JBHUME010000016">
    <property type="protein sequence ID" value="MFD2615148.1"/>
    <property type="molecule type" value="Genomic_DNA"/>
</dbReference>
<name>A0ABW5PKG3_9BACL</name>
<reference evidence="2" key="1">
    <citation type="journal article" date="2019" name="Int. J. Syst. Evol. Microbiol.">
        <title>The Global Catalogue of Microorganisms (GCM) 10K type strain sequencing project: providing services to taxonomists for standard genome sequencing and annotation.</title>
        <authorList>
            <consortium name="The Broad Institute Genomics Platform"/>
            <consortium name="The Broad Institute Genome Sequencing Center for Infectious Disease"/>
            <person name="Wu L."/>
            <person name="Ma J."/>
        </authorList>
    </citation>
    <scope>NUCLEOTIDE SEQUENCE [LARGE SCALE GENOMIC DNA]</scope>
    <source>
        <strain evidence="2">KCTC 3950</strain>
    </source>
</reference>
<keyword evidence="2" id="KW-1185">Reference proteome</keyword>
<evidence type="ECO:0000313" key="2">
    <source>
        <dbReference type="Proteomes" id="UP001597541"/>
    </source>
</evidence>
<dbReference type="Proteomes" id="UP001597541">
    <property type="component" value="Unassembled WGS sequence"/>
</dbReference>
<accession>A0ABW5PKG3</accession>
<evidence type="ECO:0000313" key="1">
    <source>
        <dbReference type="EMBL" id="MFD2615148.1"/>
    </source>
</evidence>
<organism evidence="1 2">
    <name type="scientific">Paenibacillus gansuensis</name>
    <dbReference type="NCBI Taxonomy" id="306542"/>
    <lineage>
        <taxon>Bacteria</taxon>
        <taxon>Bacillati</taxon>
        <taxon>Bacillota</taxon>
        <taxon>Bacilli</taxon>
        <taxon>Bacillales</taxon>
        <taxon>Paenibacillaceae</taxon>
        <taxon>Paenibacillus</taxon>
    </lineage>
</organism>
<sequence length="188" mass="21262">MNNALDTVIQKLNARNENQPLSPKQIWNEELDREIAGLPLGKDKASITLKAGLHLLNDSLDRSHAYAQQIEDTATGAYWHGIMHRMEGDYWNGKYWFRQAGSHPVFQKVRDRVAPLLLNEELELLHDDSIKQLLQLLAGSVAWNASAFSDAVEALEQGGGTQTERNLLERVQAVELEELFNYTLQQIA</sequence>
<proteinExistence type="predicted"/>